<keyword evidence="2" id="KW-1185">Reference proteome</keyword>
<dbReference type="SFLD" id="SFLDG01140">
    <property type="entry name" value="C2.B:_Phosphomannomutase_and_P"/>
    <property type="match status" value="1"/>
</dbReference>
<dbReference type="InterPro" id="IPR036412">
    <property type="entry name" value="HAD-like_sf"/>
</dbReference>
<dbReference type="Gene3D" id="3.30.1240.10">
    <property type="match status" value="1"/>
</dbReference>
<evidence type="ECO:0000313" key="1">
    <source>
        <dbReference type="EMBL" id="KHM51345.1"/>
    </source>
</evidence>
<dbReference type="PROSITE" id="PS01228">
    <property type="entry name" value="COF_1"/>
    <property type="match status" value="1"/>
</dbReference>
<dbReference type="RefSeq" id="WP_039210616.1">
    <property type="nucleotide sequence ID" value="NZ_JSCE01000207.1"/>
</dbReference>
<dbReference type="STRING" id="82374.NZ47_11000"/>
<dbReference type="GO" id="GO:0016791">
    <property type="term" value="F:phosphatase activity"/>
    <property type="evidence" value="ECO:0007669"/>
    <property type="project" value="TreeGrafter"/>
</dbReference>
<dbReference type="NCBIfam" id="TIGR01484">
    <property type="entry name" value="HAD-SF-IIB"/>
    <property type="match status" value="1"/>
</dbReference>
<accession>A0A0B2JSN7</accession>
<dbReference type="AlphaFoldDB" id="A0A0B2JSN7"/>
<gene>
    <name evidence="1" type="ORF">NZ47_11000</name>
</gene>
<evidence type="ECO:0000313" key="2">
    <source>
        <dbReference type="Proteomes" id="UP000030993"/>
    </source>
</evidence>
<name>A0A0B2JSN7_9FIRM</name>
<proteinExistence type="predicted"/>
<dbReference type="PROSITE" id="PS01229">
    <property type="entry name" value="COF_2"/>
    <property type="match status" value="1"/>
</dbReference>
<dbReference type="SFLD" id="SFLDG01144">
    <property type="entry name" value="C2.B.4:_PGP_Like"/>
    <property type="match status" value="1"/>
</dbReference>
<dbReference type="Pfam" id="PF08282">
    <property type="entry name" value="Hydrolase_3"/>
    <property type="match status" value="1"/>
</dbReference>
<reference evidence="1 2" key="1">
    <citation type="journal article" date="2013" name="PLoS ONE">
        <title>Identification and characterization of three novel lipases belonging to families II and V from Anaerovibrio lipolyticus 5ST.</title>
        <authorList>
            <person name="Prive F."/>
            <person name="Kaderbhai N.N."/>
            <person name="Girdwood S."/>
            <person name="Worgan H.J."/>
            <person name="Pinloche E."/>
            <person name="Scollan N.D."/>
            <person name="Huws S.A."/>
            <person name="Newbold C.J."/>
        </authorList>
    </citation>
    <scope>NUCLEOTIDE SEQUENCE [LARGE SCALE GENOMIC DNA]</scope>
    <source>
        <strain evidence="1 2">5S</strain>
    </source>
</reference>
<dbReference type="GO" id="GO:0000287">
    <property type="term" value="F:magnesium ion binding"/>
    <property type="evidence" value="ECO:0007669"/>
    <property type="project" value="TreeGrafter"/>
</dbReference>
<dbReference type="SFLD" id="SFLDS00003">
    <property type="entry name" value="Haloacid_Dehalogenase"/>
    <property type="match status" value="1"/>
</dbReference>
<evidence type="ECO:0008006" key="3">
    <source>
        <dbReference type="Google" id="ProtNLM"/>
    </source>
</evidence>
<protein>
    <recommendedName>
        <fullName evidence="3">Hydrolase Cof</fullName>
    </recommendedName>
</protein>
<sequence>MKAKLFVTDMDGTLLNSQRKVTNGVKAAVKKAVDAGVIFTVATGRMHISALPHVKALGVNVPIITYNGALVKTVDGEEVFASYLDRKLVEELVEFAESRKLYIQIYSNEKLYYREENDKSAYYRCAAGVNGNPVGNELEKFMDNVPKLLIMVDTPEEGDKVVDAISEQFGGRIEAVKSTPVYIELIKPGVNKATAIARLAEKYNIPMDSVLAIGDSNNDLTMIQAAGFGVAMGNANENVKKIAEYEVADCDHDGVAEAIERFCLD</sequence>
<organism evidence="1 2">
    <name type="scientific">Anaerovibrio lipolyticus</name>
    <dbReference type="NCBI Taxonomy" id="82374"/>
    <lineage>
        <taxon>Bacteria</taxon>
        <taxon>Bacillati</taxon>
        <taxon>Bacillota</taxon>
        <taxon>Negativicutes</taxon>
        <taxon>Selenomonadales</taxon>
        <taxon>Selenomonadaceae</taxon>
        <taxon>Anaerovibrio</taxon>
    </lineage>
</organism>
<dbReference type="NCBIfam" id="TIGR00099">
    <property type="entry name" value="Cof-subfamily"/>
    <property type="match status" value="1"/>
</dbReference>
<dbReference type="Proteomes" id="UP000030993">
    <property type="component" value="Unassembled WGS sequence"/>
</dbReference>
<dbReference type="SUPFAM" id="SSF56784">
    <property type="entry name" value="HAD-like"/>
    <property type="match status" value="1"/>
</dbReference>
<dbReference type="eggNOG" id="COG0561">
    <property type="taxonomic scope" value="Bacteria"/>
</dbReference>
<dbReference type="Gene3D" id="3.40.50.1000">
    <property type="entry name" value="HAD superfamily/HAD-like"/>
    <property type="match status" value="1"/>
</dbReference>
<dbReference type="EMBL" id="JSCE01000207">
    <property type="protein sequence ID" value="KHM51345.1"/>
    <property type="molecule type" value="Genomic_DNA"/>
</dbReference>
<dbReference type="CDD" id="cd07516">
    <property type="entry name" value="HAD_Pase"/>
    <property type="match status" value="1"/>
</dbReference>
<dbReference type="InterPro" id="IPR006379">
    <property type="entry name" value="HAD-SF_hydro_IIB"/>
</dbReference>
<dbReference type="InterPro" id="IPR000150">
    <property type="entry name" value="Cof"/>
</dbReference>
<dbReference type="InterPro" id="IPR023214">
    <property type="entry name" value="HAD_sf"/>
</dbReference>
<dbReference type="PANTHER" id="PTHR10000:SF8">
    <property type="entry name" value="HAD SUPERFAMILY HYDROLASE-LIKE, TYPE 3"/>
    <property type="match status" value="1"/>
</dbReference>
<dbReference type="GO" id="GO:0005829">
    <property type="term" value="C:cytosol"/>
    <property type="evidence" value="ECO:0007669"/>
    <property type="project" value="TreeGrafter"/>
</dbReference>
<dbReference type="PANTHER" id="PTHR10000">
    <property type="entry name" value="PHOSPHOSERINE PHOSPHATASE"/>
    <property type="match status" value="1"/>
</dbReference>
<comment type="caution">
    <text evidence="1">The sequence shown here is derived from an EMBL/GenBank/DDBJ whole genome shotgun (WGS) entry which is preliminary data.</text>
</comment>